<dbReference type="PROSITE" id="PS00211">
    <property type="entry name" value="ABC_TRANSPORTER_1"/>
    <property type="match status" value="1"/>
</dbReference>
<dbReference type="PROSITE" id="PS50893">
    <property type="entry name" value="ABC_TRANSPORTER_2"/>
    <property type="match status" value="1"/>
</dbReference>
<dbReference type="AlphaFoldDB" id="A0A1X7MXQ6"/>
<name>A0A1X7MXQ6_9LACT</name>
<dbReference type="GO" id="GO:0015408">
    <property type="term" value="F:ABC-type ferric iron transporter activity"/>
    <property type="evidence" value="ECO:0007669"/>
    <property type="project" value="InterPro"/>
</dbReference>
<dbReference type="InterPro" id="IPR027417">
    <property type="entry name" value="P-loop_NTPase"/>
</dbReference>
<dbReference type="OrthoDB" id="9802264at2"/>
<keyword evidence="4" id="KW-0547">Nucleotide-binding</keyword>
<dbReference type="GO" id="GO:0005524">
    <property type="term" value="F:ATP binding"/>
    <property type="evidence" value="ECO:0007669"/>
    <property type="project" value="UniProtKB-KW"/>
</dbReference>
<evidence type="ECO:0000256" key="2">
    <source>
        <dbReference type="ARBA" id="ARBA00022475"/>
    </source>
</evidence>
<accession>A0A1X7MXQ6</accession>
<feature type="domain" description="ABC transporter" evidence="10">
    <location>
        <begin position="6"/>
        <end position="236"/>
    </location>
</feature>
<dbReference type="InterPro" id="IPR017871">
    <property type="entry name" value="ABC_transporter-like_CS"/>
</dbReference>
<dbReference type="Proteomes" id="UP000193435">
    <property type="component" value="Unassembled WGS sequence"/>
</dbReference>
<dbReference type="Gene3D" id="3.40.50.300">
    <property type="entry name" value="P-loop containing nucleotide triphosphate hydrolases"/>
    <property type="match status" value="1"/>
</dbReference>
<protein>
    <recommendedName>
        <fullName evidence="9">ABC-type quaternary amine transporter</fullName>
        <ecNumber evidence="9">7.6.2.9</ecNumber>
    </recommendedName>
</protein>
<keyword evidence="7" id="KW-0406">Ion transport</keyword>
<dbReference type="InterPro" id="IPR003593">
    <property type="entry name" value="AAA+_ATPase"/>
</dbReference>
<dbReference type="InterPro" id="IPR003439">
    <property type="entry name" value="ABC_transporter-like_ATP-bd"/>
</dbReference>
<evidence type="ECO:0000256" key="3">
    <source>
        <dbReference type="ARBA" id="ARBA00022496"/>
    </source>
</evidence>
<evidence type="ECO:0000313" key="11">
    <source>
        <dbReference type="EMBL" id="SMH29670.1"/>
    </source>
</evidence>
<dbReference type="RefSeq" id="WP_085559277.1">
    <property type="nucleotide sequence ID" value="NZ_FOAH01000001.1"/>
</dbReference>
<keyword evidence="3" id="KW-0410">Iron transport</keyword>
<keyword evidence="1" id="KW-0813">Transport</keyword>
<organism evidence="11 12">
    <name type="scientific">Carnobacterium iners</name>
    <dbReference type="NCBI Taxonomy" id="1073423"/>
    <lineage>
        <taxon>Bacteria</taxon>
        <taxon>Bacillati</taxon>
        <taxon>Bacillota</taxon>
        <taxon>Bacilli</taxon>
        <taxon>Lactobacillales</taxon>
        <taxon>Carnobacteriaceae</taxon>
        <taxon>Carnobacterium</taxon>
    </lineage>
</organism>
<keyword evidence="2" id="KW-1003">Cell membrane</keyword>
<reference evidence="11 12" key="1">
    <citation type="submission" date="2017-04" db="EMBL/GenBank/DDBJ databases">
        <authorList>
            <person name="Afonso C.L."/>
            <person name="Miller P.J."/>
            <person name="Scott M.A."/>
            <person name="Spackman E."/>
            <person name="Goraichik I."/>
            <person name="Dimitrov K.M."/>
            <person name="Suarez D.L."/>
            <person name="Swayne D.E."/>
        </authorList>
    </citation>
    <scope>NUCLEOTIDE SEQUENCE [LARGE SCALE GENOMIC DNA]</scope>
    <source>
        <strain evidence="11 12">LMG26642</strain>
    </source>
</reference>
<dbReference type="InterPro" id="IPR050093">
    <property type="entry name" value="ABC_SmlMolc_Importer"/>
</dbReference>
<dbReference type="GO" id="GO:0015418">
    <property type="term" value="F:ABC-type quaternary ammonium compound transporting activity"/>
    <property type="evidence" value="ECO:0007669"/>
    <property type="project" value="UniProtKB-EC"/>
</dbReference>
<evidence type="ECO:0000256" key="7">
    <source>
        <dbReference type="ARBA" id="ARBA00023065"/>
    </source>
</evidence>
<dbReference type="EMBL" id="FXBJ01000002">
    <property type="protein sequence ID" value="SMH29670.1"/>
    <property type="molecule type" value="Genomic_DNA"/>
</dbReference>
<keyword evidence="12" id="KW-1185">Reference proteome</keyword>
<evidence type="ECO:0000256" key="8">
    <source>
        <dbReference type="ARBA" id="ARBA00023136"/>
    </source>
</evidence>
<dbReference type="FunFam" id="3.40.50.300:FF:000425">
    <property type="entry name" value="Probable ABC transporter, ATP-binding subunit"/>
    <property type="match status" value="1"/>
</dbReference>
<evidence type="ECO:0000256" key="4">
    <source>
        <dbReference type="ARBA" id="ARBA00022741"/>
    </source>
</evidence>
<dbReference type="EC" id="7.6.2.9" evidence="9"/>
<dbReference type="SMART" id="SM00382">
    <property type="entry name" value="AAA"/>
    <property type="match status" value="1"/>
</dbReference>
<evidence type="ECO:0000256" key="6">
    <source>
        <dbReference type="ARBA" id="ARBA00023004"/>
    </source>
</evidence>
<evidence type="ECO:0000256" key="1">
    <source>
        <dbReference type="ARBA" id="ARBA00022448"/>
    </source>
</evidence>
<dbReference type="PANTHER" id="PTHR42781">
    <property type="entry name" value="SPERMIDINE/PUTRESCINE IMPORT ATP-BINDING PROTEIN POTA"/>
    <property type="match status" value="1"/>
</dbReference>
<dbReference type="STRING" id="1073423.SAMN04488700_1085"/>
<dbReference type="Pfam" id="PF00005">
    <property type="entry name" value="ABC_tran"/>
    <property type="match status" value="1"/>
</dbReference>
<gene>
    <name evidence="11" type="ORF">SAMN04488700_1085</name>
</gene>
<dbReference type="GO" id="GO:0016020">
    <property type="term" value="C:membrane"/>
    <property type="evidence" value="ECO:0007669"/>
    <property type="project" value="InterPro"/>
</dbReference>
<keyword evidence="6" id="KW-0408">Iron</keyword>
<dbReference type="CDD" id="cd03259">
    <property type="entry name" value="ABC_Carb_Solutes_like"/>
    <property type="match status" value="1"/>
</dbReference>
<evidence type="ECO:0000259" key="10">
    <source>
        <dbReference type="PROSITE" id="PS50893"/>
    </source>
</evidence>
<keyword evidence="8" id="KW-0472">Membrane</keyword>
<dbReference type="PANTHER" id="PTHR42781:SF4">
    <property type="entry name" value="SPERMIDINE_PUTRESCINE IMPORT ATP-BINDING PROTEIN POTA"/>
    <property type="match status" value="1"/>
</dbReference>
<proteinExistence type="predicted"/>
<evidence type="ECO:0000256" key="9">
    <source>
        <dbReference type="ARBA" id="ARBA00066388"/>
    </source>
</evidence>
<keyword evidence="5 11" id="KW-0067">ATP-binding</keyword>
<evidence type="ECO:0000313" key="12">
    <source>
        <dbReference type="Proteomes" id="UP000193435"/>
    </source>
</evidence>
<sequence>MKKTYIKLINLSKIYEHQKIITIDQLSIQKGEIVSMIGPSGIGKTTLLKMIAGLVEYDSGEIIIDGYSMSGISPQERPVVYLFQESLLFPHLNLLENVTFGLKMAKVKKKKRNQMGIAMLEKVGLKDYTERYPHELSGGQKQRVALARSLVMKPKVLLLDEPFSNLDPELRKDTRRWMKQLLKEEEMTVLFVTHDLEEAMALGDRVAILGENKLQQVASPSELYDAPINSYVTAFLQSGIWRESRFISENKLVFIKAKRAGEQTSWQAEVIEIFYKAGEYYSVILLSDTGEKLTLKGSKKTSVGSVVYIKEKQIAYLERAKI</sequence>
<dbReference type="InterPro" id="IPR015853">
    <property type="entry name" value="ABC_transpr_FbpC"/>
</dbReference>
<dbReference type="GO" id="GO:0016887">
    <property type="term" value="F:ATP hydrolysis activity"/>
    <property type="evidence" value="ECO:0007669"/>
    <property type="project" value="InterPro"/>
</dbReference>
<evidence type="ECO:0000256" key="5">
    <source>
        <dbReference type="ARBA" id="ARBA00022840"/>
    </source>
</evidence>
<dbReference type="SUPFAM" id="SSF52540">
    <property type="entry name" value="P-loop containing nucleoside triphosphate hydrolases"/>
    <property type="match status" value="1"/>
</dbReference>